<protein>
    <submittedName>
        <fullName evidence="2">Uncharacterized protein</fullName>
    </submittedName>
</protein>
<evidence type="ECO:0000313" key="3">
    <source>
        <dbReference type="Proteomes" id="UP000731907"/>
    </source>
</evidence>
<reference evidence="2 3" key="1">
    <citation type="submission" date="2021-06" db="EMBL/GenBank/DDBJ databases">
        <title>Rhodobacteraceae bacterium strain HSP-20.</title>
        <authorList>
            <person name="Chen W.-M."/>
        </authorList>
    </citation>
    <scope>NUCLEOTIDE SEQUENCE [LARGE SCALE GENOMIC DNA]</scope>
    <source>
        <strain evidence="2 3">HSP-20</strain>
    </source>
</reference>
<dbReference type="EMBL" id="JAAATX020000009">
    <property type="protein sequence ID" value="MBU9698796.1"/>
    <property type="molecule type" value="Genomic_DNA"/>
</dbReference>
<sequence length="212" mass="21640">MNATFRNFALSATLIAVPAAGFALAEMMISPAAQTTAATQSPGLGDLSAYKTIVADTQTIAATGDLKAAEHRITDLETLWDQNASALRQADRAAWNTVDAAADEAFSALRAGTPDQATVDAALAALSTTLDAPVPAAASSPIQYVSGIAVTDESGRAIPCEDLIGQLRSAIGNTTPPATVADLQSKALERCNADDDAHADAFSVQALALLNG</sequence>
<name>A0ABS6J4V5_9RHOB</name>
<proteinExistence type="predicted"/>
<feature type="signal peptide" evidence="1">
    <location>
        <begin position="1"/>
        <end position="25"/>
    </location>
</feature>
<dbReference type="RefSeq" id="WP_161762921.1">
    <property type="nucleotide sequence ID" value="NZ_JAAATX020000009.1"/>
</dbReference>
<gene>
    <name evidence="2" type="ORF">GU927_013175</name>
</gene>
<evidence type="ECO:0000313" key="2">
    <source>
        <dbReference type="EMBL" id="MBU9698796.1"/>
    </source>
</evidence>
<dbReference type="Proteomes" id="UP000731907">
    <property type="component" value="Unassembled WGS sequence"/>
</dbReference>
<organism evidence="2 3">
    <name type="scientific">Paragemmobacter amnigenus</name>
    <dbReference type="NCBI Taxonomy" id="2852097"/>
    <lineage>
        <taxon>Bacteria</taxon>
        <taxon>Pseudomonadati</taxon>
        <taxon>Pseudomonadota</taxon>
        <taxon>Alphaproteobacteria</taxon>
        <taxon>Rhodobacterales</taxon>
        <taxon>Paracoccaceae</taxon>
        <taxon>Paragemmobacter</taxon>
    </lineage>
</organism>
<feature type="chain" id="PRO_5047212774" evidence="1">
    <location>
        <begin position="26"/>
        <end position="212"/>
    </location>
</feature>
<keyword evidence="1" id="KW-0732">Signal</keyword>
<evidence type="ECO:0000256" key="1">
    <source>
        <dbReference type="SAM" id="SignalP"/>
    </source>
</evidence>
<accession>A0ABS6J4V5</accession>
<comment type="caution">
    <text evidence="2">The sequence shown here is derived from an EMBL/GenBank/DDBJ whole genome shotgun (WGS) entry which is preliminary data.</text>
</comment>
<keyword evidence="3" id="KW-1185">Reference proteome</keyword>